<dbReference type="Proteomes" id="UP000693970">
    <property type="component" value="Unassembled WGS sequence"/>
</dbReference>
<evidence type="ECO:0000313" key="2">
    <source>
        <dbReference type="EMBL" id="KAG7374792.1"/>
    </source>
</evidence>
<feature type="region of interest" description="Disordered" evidence="1">
    <location>
        <begin position="1"/>
        <end position="41"/>
    </location>
</feature>
<reference evidence="2" key="1">
    <citation type="journal article" date="2021" name="Sci. Rep.">
        <title>Diploid genomic architecture of Nitzschia inconspicua, an elite biomass production diatom.</title>
        <authorList>
            <person name="Oliver A."/>
            <person name="Podell S."/>
            <person name="Pinowska A."/>
            <person name="Traller J.C."/>
            <person name="Smith S.R."/>
            <person name="McClure R."/>
            <person name="Beliaev A."/>
            <person name="Bohutskyi P."/>
            <person name="Hill E.A."/>
            <person name="Rabines A."/>
            <person name="Zheng H."/>
            <person name="Allen L.Z."/>
            <person name="Kuo A."/>
            <person name="Grigoriev I.V."/>
            <person name="Allen A.E."/>
            <person name="Hazlebeck D."/>
            <person name="Allen E.E."/>
        </authorList>
    </citation>
    <scope>NUCLEOTIDE SEQUENCE</scope>
    <source>
        <strain evidence="2">Hildebrandi</strain>
    </source>
</reference>
<dbReference type="AlphaFoldDB" id="A0A9K3M6B6"/>
<organism evidence="2 3">
    <name type="scientific">Nitzschia inconspicua</name>
    <dbReference type="NCBI Taxonomy" id="303405"/>
    <lineage>
        <taxon>Eukaryota</taxon>
        <taxon>Sar</taxon>
        <taxon>Stramenopiles</taxon>
        <taxon>Ochrophyta</taxon>
        <taxon>Bacillariophyta</taxon>
        <taxon>Bacillariophyceae</taxon>
        <taxon>Bacillariophycidae</taxon>
        <taxon>Bacillariales</taxon>
        <taxon>Bacillariaceae</taxon>
        <taxon>Nitzschia</taxon>
    </lineage>
</organism>
<comment type="caution">
    <text evidence="2">The sequence shown here is derived from an EMBL/GenBank/DDBJ whole genome shotgun (WGS) entry which is preliminary data.</text>
</comment>
<evidence type="ECO:0000256" key="1">
    <source>
        <dbReference type="SAM" id="MobiDB-lite"/>
    </source>
</evidence>
<keyword evidence="3" id="KW-1185">Reference proteome</keyword>
<name>A0A9K3M6B6_9STRA</name>
<evidence type="ECO:0000313" key="3">
    <source>
        <dbReference type="Proteomes" id="UP000693970"/>
    </source>
</evidence>
<protein>
    <submittedName>
        <fullName evidence="2">Uncharacterized protein</fullName>
    </submittedName>
</protein>
<feature type="compositionally biased region" description="Low complexity" evidence="1">
    <location>
        <begin position="148"/>
        <end position="160"/>
    </location>
</feature>
<reference evidence="2" key="2">
    <citation type="submission" date="2021-04" db="EMBL/GenBank/DDBJ databases">
        <authorList>
            <person name="Podell S."/>
        </authorList>
    </citation>
    <scope>NUCLEOTIDE SEQUENCE</scope>
    <source>
        <strain evidence="2">Hildebrandi</strain>
    </source>
</reference>
<feature type="region of interest" description="Disordered" evidence="1">
    <location>
        <begin position="133"/>
        <end position="173"/>
    </location>
</feature>
<proteinExistence type="predicted"/>
<gene>
    <name evidence="2" type="ORF">IV203_013887</name>
</gene>
<dbReference type="EMBL" id="JAGRRH010000001">
    <property type="protein sequence ID" value="KAG7374792.1"/>
    <property type="molecule type" value="Genomic_DNA"/>
</dbReference>
<sequence>MVLKNDRSKSTTGHHGSSDDQILSSRDLSDQKKQYHSKSAQCTPIVLSSTDKNRQESLDFSAFRSINVNNDDDDTTQTSIYNSFAIERAPSRDDGQLTDQSDLRPLSWATGRGQRFNDYHNICHIMSMSRLDENAKQHAGDDQEEQLSRSSSSSETHSMSTHQGKAGTKKEILSPVIRQRNVSRTPWNRISLAGEKGSPTKFFTWSIRGCFPKRSDAARTFLRYNG</sequence>
<accession>A0A9K3M6B6</accession>
<feature type="compositionally biased region" description="Polar residues" evidence="1">
    <location>
        <begin position="10"/>
        <end position="26"/>
    </location>
</feature>